<evidence type="ECO:0000256" key="2">
    <source>
        <dbReference type="ARBA" id="ARBA00022692"/>
    </source>
</evidence>
<evidence type="ECO:0000256" key="5">
    <source>
        <dbReference type="SAM" id="Phobius"/>
    </source>
</evidence>
<dbReference type="Pfam" id="PF01490">
    <property type="entry name" value="Aa_trans"/>
    <property type="match status" value="1"/>
</dbReference>
<dbReference type="InterPro" id="IPR013057">
    <property type="entry name" value="AA_transpt_TM"/>
</dbReference>
<evidence type="ECO:0000256" key="4">
    <source>
        <dbReference type="ARBA" id="ARBA00023136"/>
    </source>
</evidence>
<feature type="domain" description="Amino acid transporter transmembrane" evidence="6">
    <location>
        <begin position="170"/>
        <end position="393"/>
    </location>
</feature>
<organism evidence="7 8">
    <name type="scientific">Microtus ochrogaster</name>
    <name type="common">Prairie vole</name>
    <dbReference type="NCBI Taxonomy" id="79684"/>
    <lineage>
        <taxon>Eukaryota</taxon>
        <taxon>Metazoa</taxon>
        <taxon>Chordata</taxon>
        <taxon>Craniata</taxon>
        <taxon>Vertebrata</taxon>
        <taxon>Euteleostomi</taxon>
        <taxon>Mammalia</taxon>
        <taxon>Eutheria</taxon>
        <taxon>Euarchontoglires</taxon>
        <taxon>Glires</taxon>
        <taxon>Rodentia</taxon>
        <taxon>Myomorpha</taxon>
        <taxon>Muroidea</taxon>
        <taxon>Cricetidae</taxon>
        <taxon>Arvicolinae</taxon>
        <taxon>Microtus</taxon>
    </lineage>
</organism>
<evidence type="ECO:0000256" key="1">
    <source>
        <dbReference type="ARBA" id="ARBA00004141"/>
    </source>
</evidence>
<gene>
    <name evidence="7" type="ORF">LTLLF_120960</name>
</gene>
<feature type="transmembrane region" description="Helical" evidence="5">
    <location>
        <begin position="228"/>
        <end position="250"/>
    </location>
</feature>
<feature type="transmembrane region" description="Helical" evidence="5">
    <location>
        <begin position="372"/>
        <end position="394"/>
    </location>
</feature>
<name>A0A8J6L7F2_MICOH</name>
<evidence type="ECO:0000313" key="8">
    <source>
        <dbReference type="Proteomes" id="UP000710432"/>
    </source>
</evidence>
<keyword evidence="3 5" id="KW-1133">Transmembrane helix</keyword>
<accession>A0A8J6L7F2</accession>
<keyword evidence="2 5" id="KW-0812">Transmembrane</keyword>
<dbReference type="AlphaFoldDB" id="A0A8J6L7F2"/>
<evidence type="ECO:0000313" key="7">
    <source>
        <dbReference type="EMBL" id="KAH0517462.1"/>
    </source>
</evidence>
<dbReference type="GO" id="GO:0005886">
    <property type="term" value="C:plasma membrane"/>
    <property type="evidence" value="ECO:0007669"/>
    <property type="project" value="TreeGrafter"/>
</dbReference>
<proteinExistence type="predicted"/>
<protein>
    <submittedName>
        <fullName evidence="7">Sodium-coupled neutral amino acid transporter 1</fullName>
    </submittedName>
</protein>
<evidence type="ECO:0000259" key="6">
    <source>
        <dbReference type="Pfam" id="PF01490"/>
    </source>
</evidence>
<feature type="transmembrane region" description="Helical" evidence="5">
    <location>
        <begin position="336"/>
        <end position="360"/>
    </location>
</feature>
<dbReference type="GO" id="GO:0015186">
    <property type="term" value="F:L-glutamine transmembrane transporter activity"/>
    <property type="evidence" value="ECO:0007669"/>
    <property type="project" value="TreeGrafter"/>
</dbReference>
<comment type="subcellular location">
    <subcellularLocation>
        <location evidence="1">Membrane</location>
        <topology evidence="1">Multi-pass membrane protein</topology>
    </subcellularLocation>
</comment>
<sequence length="406" mass="45626">MHFKSGLELTELQNMTVPEDDNLSNDSNDFTEVENGQINSKFISDRESRRSLTNSHLEKRKCDEYIPGTTSLGMSVFNLSNAIMGSGILGLAFALANTGILLFLSDAMRAVHEIDVRSCEVGVKATLTPRNSFKVTGSSEWWVLRMTVKLNGQNGQVIYKKFQIQCMSVEQNSTISANVTDMCTPKYVTFNSKTVYALPTIAFAFVCHPSVLPIYSELKDRSQKKMQMVSNISFFAMFVMYFLTAIFGYLTFYEKVQSDLLHKYQSRDDILILTVRLAVIVAVILTVPVLFFTVRSSLFELAKKTKFNLCRHIWVTIVLLVIINLLVIFIPSMKDIFGVVGVTSANMLIFILPSSLYLRITNQDGDKGTQRIWAALFLALGVLFSLISIPLVIYDWACSSSHDEGH</sequence>
<keyword evidence="4 5" id="KW-0472">Membrane</keyword>
<dbReference type="EMBL" id="JAATJU010015781">
    <property type="protein sequence ID" value="KAH0517462.1"/>
    <property type="molecule type" value="Genomic_DNA"/>
</dbReference>
<reference evidence="7" key="1">
    <citation type="submission" date="2020-03" db="EMBL/GenBank/DDBJ databases">
        <title>Studies in the Genomics of Life Span.</title>
        <authorList>
            <person name="Glass D."/>
        </authorList>
    </citation>
    <scope>NUCLEOTIDE SEQUENCE</scope>
    <source>
        <strain evidence="7">LTLLF</strain>
        <tissue evidence="7">Muscle</tissue>
    </source>
</reference>
<feature type="transmembrane region" description="Helical" evidence="5">
    <location>
        <begin position="313"/>
        <end position="330"/>
    </location>
</feature>
<evidence type="ECO:0000256" key="3">
    <source>
        <dbReference type="ARBA" id="ARBA00022989"/>
    </source>
</evidence>
<feature type="transmembrane region" description="Helical" evidence="5">
    <location>
        <begin position="270"/>
        <end position="292"/>
    </location>
</feature>
<dbReference type="PANTHER" id="PTHR22950">
    <property type="entry name" value="AMINO ACID TRANSPORTER"/>
    <property type="match status" value="1"/>
</dbReference>
<comment type="caution">
    <text evidence="7">The sequence shown here is derived from an EMBL/GenBank/DDBJ whole genome shotgun (WGS) entry which is preliminary data.</text>
</comment>
<dbReference type="PANTHER" id="PTHR22950:SF184">
    <property type="entry name" value="SODIUM-COUPLED NEUTRAL AMINO ACID SYMPORTER 1"/>
    <property type="match status" value="1"/>
</dbReference>
<dbReference type="Proteomes" id="UP000710432">
    <property type="component" value="Unassembled WGS sequence"/>
</dbReference>
<feature type="transmembrane region" description="Helical" evidence="5">
    <location>
        <begin position="82"/>
        <end position="104"/>
    </location>
</feature>